<dbReference type="InterPro" id="IPR001851">
    <property type="entry name" value="ABC_transp_permease"/>
</dbReference>
<reference evidence="10 11" key="1">
    <citation type="submission" date="2016-10" db="EMBL/GenBank/DDBJ databases">
        <authorList>
            <person name="de Groot N.N."/>
        </authorList>
    </citation>
    <scope>NUCLEOTIDE SEQUENCE [LARGE SCALE GENOMIC DNA]</scope>
    <source>
        <strain evidence="10 11">DSM 23142</strain>
    </source>
</reference>
<keyword evidence="5" id="KW-0029">Amino-acid transport</keyword>
<dbReference type="EMBL" id="LT629692">
    <property type="protein sequence ID" value="SDG82230.1"/>
    <property type="molecule type" value="Genomic_DNA"/>
</dbReference>
<evidence type="ECO:0000313" key="11">
    <source>
        <dbReference type="Proteomes" id="UP000199009"/>
    </source>
</evidence>
<dbReference type="CDD" id="cd06582">
    <property type="entry name" value="TM_PBP1_LivH_like"/>
    <property type="match status" value="1"/>
</dbReference>
<keyword evidence="3" id="KW-1003">Cell membrane</keyword>
<feature type="transmembrane region" description="Helical" evidence="9">
    <location>
        <begin position="6"/>
        <end position="26"/>
    </location>
</feature>
<evidence type="ECO:0000256" key="8">
    <source>
        <dbReference type="ARBA" id="ARBA00037998"/>
    </source>
</evidence>
<dbReference type="GO" id="GO:0005886">
    <property type="term" value="C:plasma membrane"/>
    <property type="evidence" value="ECO:0007669"/>
    <property type="project" value="UniProtKB-SubCell"/>
</dbReference>
<feature type="transmembrane region" description="Helical" evidence="9">
    <location>
        <begin position="136"/>
        <end position="155"/>
    </location>
</feature>
<name>A0A1G7XFB4_9MICO</name>
<evidence type="ECO:0000256" key="3">
    <source>
        <dbReference type="ARBA" id="ARBA00022475"/>
    </source>
</evidence>
<dbReference type="InterPro" id="IPR052157">
    <property type="entry name" value="BCAA_transport_permease"/>
</dbReference>
<dbReference type="GO" id="GO:0022857">
    <property type="term" value="F:transmembrane transporter activity"/>
    <property type="evidence" value="ECO:0007669"/>
    <property type="project" value="InterPro"/>
</dbReference>
<dbReference type="GO" id="GO:0006865">
    <property type="term" value="P:amino acid transport"/>
    <property type="evidence" value="ECO:0007669"/>
    <property type="project" value="UniProtKB-KW"/>
</dbReference>
<dbReference type="AlphaFoldDB" id="A0A1G7XFB4"/>
<evidence type="ECO:0000256" key="5">
    <source>
        <dbReference type="ARBA" id="ARBA00022970"/>
    </source>
</evidence>
<feature type="transmembrane region" description="Helical" evidence="9">
    <location>
        <begin position="56"/>
        <end position="78"/>
    </location>
</feature>
<protein>
    <submittedName>
        <fullName evidence="10">Amino acid/amide ABC transporter membrane protein 1, HAAT family</fullName>
    </submittedName>
</protein>
<organism evidence="10 11">
    <name type="scientific">Microbacterium pygmaeum</name>
    <dbReference type="NCBI Taxonomy" id="370764"/>
    <lineage>
        <taxon>Bacteria</taxon>
        <taxon>Bacillati</taxon>
        <taxon>Actinomycetota</taxon>
        <taxon>Actinomycetes</taxon>
        <taxon>Micrococcales</taxon>
        <taxon>Microbacteriaceae</taxon>
        <taxon>Microbacterium</taxon>
    </lineage>
</organism>
<evidence type="ECO:0000313" key="10">
    <source>
        <dbReference type="EMBL" id="SDG82230.1"/>
    </source>
</evidence>
<feature type="transmembrane region" description="Helical" evidence="9">
    <location>
        <begin position="90"/>
        <end position="110"/>
    </location>
</feature>
<dbReference type="Pfam" id="PF02653">
    <property type="entry name" value="BPD_transp_2"/>
    <property type="match status" value="1"/>
</dbReference>
<keyword evidence="4 9" id="KW-0812">Transmembrane</keyword>
<sequence>MIAQLLNGVALGSLFLLLSSGLALIYGLRGVFNFGHGAMYMLGAYIAYAVASTTSFWLAMIISPLVIALLGVILEFAAFRPLRKRDHLEVGLLTFGIGMMITPIVIWVWGSRTLAVGAPEIIDGTTNLFGVAYPTYRLFIIGVAVVVIGGLVVWLQRSRIGLHIRATSHDHQTAGILGVNTDRVSLVVVALSFALCGLAGTLVAPLQSVSPGMGASIIVTVLIVVVVGGIGSLGGAAIASYGLGIIQTMVSVWVPGLTVLIPFIVLVVVLLVRPTGIAGKRLA</sequence>
<feature type="transmembrane region" description="Helical" evidence="9">
    <location>
        <begin position="216"/>
        <end position="238"/>
    </location>
</feature>
<gene>
    <name evidence="10" type="ORF">SAMN04489810_1387</name>
</gene>
<evidence type="ECO:0000256" key="4">
    <source>
        <dbReference type="ARBA" id="ARBA00022692"/>
    </source>
</evidence>
<evidence type="ECO:0000256" key="1">
    <source>
        <dbReference type="ARBA" id="ARBA00004651"/>
    </source>
</evidence>
<evidence type="ECO:0000256" key="6">
    <source>
        <dbReference type="ARBA" id="ARBA00022989"/>
    </source>
</evidence>
<comment type="similarity">
    <text evidence="8">Belongs to the binding-protein-dependent transport system permease family. LivHM subfamily.</text>
</comment>
<dbReference type="STRING" id="370764.SAMN04489810_1387"/>
<feature type="transmembrane region" description="Helical" evidence="9">
    <location>
        <begin position="184"/>
        <end position="204"/>
    </location>
</feature>
<dbReference type="PANTHER" id="PTHR11795">
    <property type="entry name" value="BRANCHED-CHAIN AMINO ACID TRANSPORT SYSTEM PERMEASE PROTEIN LIVH"/>
    <property type="match status" value="1"/>
</dbReference>
<dbReference type="PANTHER" id="PTHR11795:SF442">
    <property type="entry name" value="ABC TRANSPORTER ATP-BINDING PROTEIN"/>
    <property type="match status" value="1"/>
</dbReference>
<feature type="transmembrane region" description="Helical" evidence="9">
    <location>
        <begin position="250"/>
        <end position="272"/>
    </location>
</feature>
<evidence type="ECO:0000256" key="9">
    <source>
        <dbReference type="SAM" id="Phobius"/>
    </source>
</evidence>
<accession>A0A1G7XFB4</accession>
<keyword evidence="7 9" id="KW-0472">Membrane</keyword>
<comment type="subcellular location">
    <subcellularLocation>
        <location evidence="1">Cell membrane</location>
        <topology evidence="1">Multi-pass membrane protein</topology>
    </subcellularLocation>
</comment>
<dbReference type="OrthoDB" id="9807115at2"/>
<evidence type="ECO:0000256" key="7">
    <source>
        <dbReference type="ARBA" id="ARBA00023136"/>
    </source>
</evidence>
<dbReference type="RefSeq" id="WP_157681792.1">
    <property type="nucleotide sequence ID" value="NZ_LT629692.1"/>
</dbReference>
<dbReference type="Proteomes" id="UP000199009">
    <property type="component" value="Chromosome I"/>
</dbReference>
<evidence type="ECO:0000256" key="2">
    <source>
        <dbReference type="ARBA" id="ARBA00022448"/>
    </source>
</evidence>
<keyword evidence="2" id="KW-0813">Transport</keyword>
<keyword evidence="6 9" id="KW-1133">Transmembrane helix</keyword>
<keyword evidence="11" id="KW-1185">Reference proteome</keyword>
<proteinExistence type="inferred from homology"/>